<evidence type="ECO:0008006" key="5">
    <source>
        <dbReference type="Google" id="ProtNLM"/>
    </source>
</evidence>
<feature type="region of interest" description="Disordered" evidence="1">
    <location>
        <begin position="55"/>
        <end position="91"/>
    </location>
</feature>
<keyword evidence="4" id="KW-1185">Reference proteome</keyword>
<dbReference type="PANTHER" id="PTHR36042">
    <property type="entry name" value="OS05G0490900 PROTEIN"/>
    <property type="match status" value="1"/>
</dbReference>
<sequence>MQNNLSSTMAALASSLSSSVGYQNSSLFSGPLFKAKAQNLRQFYSARLKVMAASDGSAKKPSKPKKEVVDPSVPSWAKPGSDELPPWAEQETQKDSSTFQLPFVVYLLGSAVVAIAAIGSIFEYVNQKPVFGVLNSDSVFYAPLLGFFVFTGIPSSAFLWYKSVQVANKEAEEQDRRDGYR</sequence>
<protein>
    <recommendedName>
        <fullName evidence="5">Transmembrane protein</fullName>
    </recommendedName>
</protein>
<dbReference type="AlphaFoldDB" id="A0A022Q6T1"/>
<dbReference type="EMBL" id="KI632161">
    <property type="protein sequence ID" value="EYU23682.1"/>
    <property type="molecule type" value="Genomic_DNA"/>
</dbReference>
<evidence type="ECO:0000313" key="4">
    <source>
        <dbReference type="Proteomes" id="UP000030748"/>
    </source>
</evidence>
<reference evidence="3 4" key="1">
    <citation type="journal article" date="2013" name="Proc. Natl. Acad. Sci. U.S.A.">
        <title>Fine-scale variation in meiotic recombination in Mimulus inferred from population shotgun sequencing.</title>
        <authorList>
            <person name="Hellsten U."/>
            <person name="Wright K.M."/>
            <person name="Jenkins J."/>
            <person name="Shu S."/>
            <person name="Yuan Y."/>
            <person name="Wessler S.R."/>
            <person name="Schmutz J."/>
            <person name="Willis J.H."/>
            <person name="Rokhsar D.S."/>
        </authorList>
    </citation>
    <scope>NUCLEOTIDE SEQUENCE [LARGE SCALE GENOMIC DNA]</scope>
    <source>
        <strain evidence="4">cv. DUN x IM62</strain>
    </source>
</reference>
<organism evidence="3 4">
    <name type="scientific">Erythranthe guttata</name>
    <name type="common">Yellow monkey flower</name>
    <name type="synonym">Mimulus guttatus</name>
    <dbReference type="NCBI Taxonomy" id="4155"/>
    <lineage>
        <taxon>Eukaryota</taxon>
        <taxon>Viridiplantae</taxon>
        <taxon>Streptophyta</taxon>
        <taxon>Embryophyta</taxon>
        <taxon>Tracheophyta</taxon>
        <taxon>Spermatophyta</taxon>
        <taxon>Magnoliopsida</taxon>
        <taxon>eudicotyledons</taxon>
        <taxon>Gunneridae</taxon>
        <taxon>Pentapetalae</taxon>
        <taxon>asterids</taxon>
        <taxon>lamiids</taxon>
        <taxon>Lamiales</taxon>
        <taxon>Phrymaceae</taxon>
        <taxon>Erythranthe</taxon>
    </lineage>
</organism>
<dbReference type="STRING" id="4155.A0A022Q6T1"/>
<keyword evidence="2" id="KW-0472">Membrane</keyword>
<dbReference type="OMA" id="WARDEGR"/>
<feature type="transmembrane region" description="Helical" evidence="2">
    <location>
        <begin position="138"/>
        <end position="161"/>
    </location>
</feature>
<name>A0A022Q6T1_ERYGU</name>
<dbReference type="eggNOG" id="ENOG502S047">
    <property type="taxonomic scope" value="Eukaryota"/>
</dbReference>
<keyword evidence="2" id="KW-1133">Transmembrane helix</keyword>
<dbReference type="KEGG" id="egt:105973554"/>
<dbReference type="OrthoDB" id="2013891at2759"/>
<gene>
    <name evidence="3" type="ORF">MIMGU_mgv1a014706mg</name>
</gene>
<dbReference type="PANTHER" id="PTHR36042:SF1">
    <property type="entry name" value="OS05G0490900 PROTEIN"/>
    <property type="match status" value="1"/>
</dbReference>
<evidence type="ECO:0000256" key="1">
    <source>
        <dbReference type="SAM" id="MobiDB-lite"/>
    </source>
</evidence>
<proteinExistence type="predicted"/>
<dbReference type="Proteomes" id="UP000030748">
    <property type="component" value="Unassembled WGS sequence"/>
</dbReference>
<keyword evidence="2" id="KW-0812">Transmembrane</keyword>
<accession>A0A022Q6T1</accession>
<evidence type="ECO:0000313" key="3">
    <source>
        <dbReference type="EMBL" id="EYU23681.1"/>
    </source>
</evidence>
<evidence type="ECO:0000256" key="2">
    <source>
        <dbReference type="SAM" id="Phobius"/>
    </source>
</evidence>
<feature type="transmembrane region" description="Helical" evidence="2">
    <location>
        <begin position="103"/>
        <end position="126"/>
    </location>
</feature>
<dbReference type="EMBL" id="KI632161">
    <property type="protein sequence ID" value="EYU23681.1"/>
    <property type="molecule type" value="Genomic_DNA"/>
</dbReference>